<dbReference type="AlphaFoldDB" id="A0A075AS29"/>
<dbReference type="EMBL" id="KE561210">
    <property type="protein sequence ID" value="EPZ31521.1"/>
    <property type="molecule type" value="Genomic_DNA"/>
</dbReference>
<sequence length="183" mass="21082">MLDDFDMKKKLFESPDDQIAEINLIMEQVSSHYSLIAPVLIRLKTCYNEIYSVKSTKEDNNEDAIKIAELNEKVKFLNRKNNLLKENEVNLNHSLCHLQTQIHTREALINEKTALIVSVLQEIPVSQDVSRKEFMVDWLNQKIKSGFDCSKELELLLNLPVNENNDKEASKNAIKENSGAQEH</sequence>
<gene>
    <name evidence="2" type="ORF">O9G_005189</name>
</gene>
<dbReference type="HOGENOM" id="CLU_1548488_0_0_1"/>
<name>A0A075AS29_ROZAC</name>
<keyword evidence="3" id="KW-1185">Reference proteome</keyword>
<accession>A0A075AS29</accession>
<protein>
    <submittedName>
        <fullName evidence="2">Uncharacterized protein</fullName>
    </submittedName>
</protein>
<organism evidence="2 3">
    <name type="scientific">Rozella allomycis (strain CSF55)</name>
    <dbReference type="NCBI Taxonomy" id="988480"/>
    <lineage>
        <taxon>Eukaryota</taxon>
        <taxon>Fungi</taxon>
        <taxon>Fungi incertae sedis</taxon>
        <taxon>Cryptomycota</taxon>
        <taxon>Cryptomycota incertae sedis</taxon>
        <taxon>Rozella</taxon>
    </lineage>
</organism>
<dbReference type="Proteomes" id="UP000030755">
    <property type="component" value="Unassembled WGS sequence"/>
</dbReference>
<proteinExistence type="predicted"/>
<evidence type="ECO:0000313" key="2">
    <source>
        <dbReference type="EMBL" id="EPZ31521.1"/>
    </source>
</evidence>
<feature type="coiled-coil region" evidence="1">
    <location>
        <begin position="53"/>
        <end position="87"/>
    </location>
</feature>
<evidence type="ECO:0000256" key="1">
    <source>
        <dbReference type="SAM" id="Coils"/>
    </source>
</evidence>
<keyword evidence="1" id="KW-0175">Coiled coil</keyword>
<evidence type="ECO:0000313" key="3">
    <source>
        <dbReference type="Proteomes" id="UP000030755"/>
    </source>
</evidence>
<reference evidence="2 3" key="1">
    <citation type="journal article" date="2013" name="Curr. Biol.">
        <title>Shared signatures of parasitism and phylogenomics unite Cryptomycota and microsporidia.</title>
        <authorList>
            <person name="James T.Y."/>
            <person name="Pelin A."/>
            <person name="Bonen L."/>
            <person name="Ahrendt S."/>
            <person name="Sain D."/>
            <person name="Corradi N."/>
            <person name="Stajich J.E."/>
        </authorList>
    </citation>
    <scope>NUCLEOTIDE SEQUENCE [LARGE SCALE GENOMIC DNA]</scope>
    <source>
        <strain evidence="2 3">CSF55</strain>
    </source>
</reference>